<evidence type="ECO:0000313" key="8">
    <source>
        <dbReference type="EMBL" id="KAF7124867.1"/>
    </source>
</evidence>
<evidence type="ECO:0000313" key="9">
    <source>
        <dbReference type="Proteomes" id="UP000626092"/>
    </source>
</evidence>
<dbReference type="InterPro" id="IPR001471">
    <property type="entry name" value="AP2/ERF_dom"/>
</dbReference>
<proteinExistence type="predicted"/>
<keyword evidence="6" id="KW-0539">Nucleus</keyword>
<dbReference type="Gene3D" id="3.30.730.10">
    <property type="entry name" value="AP2/ERF domain"/>
    <property type="match status" value="1"/>
</dbReference>
<dbReference type="PANTHER" id="PTHR31190:SF142">
    <property type="entry name" value="ETHYLENE-RESPONSIVE TRANSCRIPTION FACTOR RAP2-3"/>
    <property type="match status" value="1"/>
</dbReference>
<dbReference type="Pfam" id="PF00847">
    <property type="entry name" value="AP2"/>
    <property type="match status" value="1"/>
</dbReference>
<evidence type="ECO:0000256" key="2">
    <source>
        <dbReference type="ARBA" id="ARBA00022821"/>
    </source>
</evidence>
<keyword evidence="2" id="KW-0611">Plant defense</keyword>
<dbReference type="FunFam" id="3.30.730.10:FF:000001">
    <property type="entry name" value="Ethylene-responsive transcription factor 2"/>
    <property type="match status" value="1"/>
</dbReference>
<organism evidence="8 9">
    <name type="scientific">Rhododendron simsii</name>
    <name type="common">Sims's rhododendron</name>
    <dbReference type="NCBI Taxonomy" id="118357"/>
    <lineage>
        <taxon>Eukaryota</taxon>
        <taxon>Viridiplantae</taxon>
        <taxon>Streptophyta</taxon>
        <taxon>Embryophyta</taxon>
        <taxon>Tracheophyta</taxon>
        <taxon>Spermatophyta</taxon>
        <taxon>Magnoliopsida</taxon>
        <taxon>eudicotyledons</taxon>
        <taxon>Gunneridae</taxon>
        <taxon>Pentapetalae</taxon>
        <taxon>asterids</taxon>
        <taxon>Ericales</taxon>
        <taxon>Ericaceae</taxon>
        <taxon>Ericoideae</taxon>
        <taxon>Rhodoreae</taxon>
        <taxon>Rhododendron</taxon>
    </lineage>
</organism>
<comment type="subcellular location">
    <subcellularLocation>
        <location evidence="1">Nucleus</location>
    </subcellularLocation>
</comment>
<dbReference type="InterPro" id="IPR044808">
    <property type="entry name" value="ERF_plant"/>
</dbReference>
<accession>A0A834G4D0</accession>
<dbReference type="InterPro" id="IPR016177">
    <property type="entry name" value="DNA-bd_dom_sf"/>
</dbReference>
<evidence type="ECO:0000256" key="6">
    <source>
        <dbReference type="ARBA" id="ARBA00023242"/>
    </source>
</evidence>
<keyword evidence="3" id="KW-0805">Transcription regulation</keyword>
<dbReference type="GO" id="GO:0005634">
    <property type="term" value="C:nucleus"/>
    <property type="evidence" value="ECO:0007669"/>
    <property type="project" value="UniProtKB-SubCell"/>
</dbReference>
<dbReference type="GO" id="GO:0003677">
    <property type="term" value="F:DNA binding"/>
    <property type="evidence" value="ECO:0007669"/>
    <property type="project" value="UniProtKB-KW"/>
</dbReference>
<name>A0A834G4D0_RHOSS</name>
<dbReference type="PRINTS" id="PR00367">
    <property type="entry name" value="ETHRSPELEMNT"/>
</dbReference>
<keyword evidence="9" id="KW-1185">Reference proteome</keyword>
<dbReference type="SMART" id="SM00380">
    <property type="entry name" value="AP2"/>
    <property type="match status" value="1"/>
</dbReference>
<dbReference type="PROSITE" id="PS51032">
    <property type="entry name" value="AP2_ERF"/>
    <property type="match status" value="1"/>
</dbReference>
<dbReference type="EMBL" id="WJXA01000012">
    <property type="protein sequence ID" value="KAF7124867.1"/>
    <property type="molecule type" value="Genomic_DNA"/>
</dbReference>
<evidence type="ECO:0000256" key="5">
    <source>
        <dbReference type="ARBA" id="ARBA00023163"/>
    </source>
</evidence>
<dbReference type="GO" id="GO:0009873">
    <property type="term" value="P:ethylene-activated signaling pathway"/>
    <property type="evidence" value="ECO:0007669"/>
    <property type="project" value="InterPro"/>
</dbReference>
<dbReference type="Proteomes" id="UP000626092">
    <property type="component" value="Unassembled WGS sequence"/>
</dbReference>
<dbReference type="InterPro" id="IPR036955">
    <property type="entry name" value="AP2/ERF_dom_sf"/>
</dbReference>
<evidence type="ECO:0000256" key="1">
    <source>
        <dbReference type="ARBA" id="ARBA00004123"/>
    </source>
</evidence>
<evidence type="ECO:0000256" key="3">
    <source>
        <dbReference type="ARBA" id="ARBA00023015"/>
    </source>
</evidence>
<dbReference type="GO" id="GO:0006952">
    <property type="term" value="P:defense response"/>
    <property type="evidence" value="ECO:0007669"/>
    <property type="project" value="UniProtKB-KW"/>
</dbReference>
<evidence type="ECO:0000259" key="7">
    <source>
        <dbReference type="PROSITE" id="PS51032"/>
    </source>
</evidence>
<dbReference type="SUPFAM" id="SSF54171">
    <property type="entry name" value="DNA-binding domain"/>
    <property type="match status" value="1"/>
</dbReference>
<dbReference type="CDD" id="cd00018">
    <property type="entry name" value="AP2"/>
    <property type="match status" value="1"/>
</dbReference>
<dbReference type="GO" id="GO:0003700">
    <property type="term" value="F:DNA-binding transcription factor activity"/>
    <property type="evidence" value="ECO:0007669"/>
    <property type="project" value="InterPro"/>
</dbReference>
<dbReference type="AlphaFoldDB" id="A0A834G4D0"/>
<evidence type="ECO:0000256" key="4">
    <source>
        <dbReference type="ARBA" id="ARBA00023125"/>
    </source>
</evidence>
<dbReference type="OrthoDB" id="10570846at2759"/>
<comment type="caution">
    <text evidence="8">The sequence shown here is derived from an EMBL/GenBank/DDBJ whole genome shotgun (WGS) entry which is preliminary data.</text>
</comment>
<reference evidence="8" key="1">
    <citation type="submission" date="2019-11" db="EMBL/GenBank/DDBJ databases">
        <authorList>
            <person name="Liu Y."/>
            <person name="Hou J."/>
            <person name="Li T.-Q."/>
            <person name="Guan C.-H."/>
            <person name="Wu X."/>
            <person name="Wu H.-Z."/>
            <person name="Ling F."/>
            <person name="Zhang R."/>
            <person name="Shi X.-G."/>
            <person name="Ren J.-P."/>
            <person name="Chen E.-F."/>
            <person name="Sun J.-M."/>
        </authorList>
    </citation>
    <scope>NUCLEOTIDE SEQUENCE</scope>
    <source>
        <strain evidence="8">Adult_tree_wgs_1</strain>
        <tissue evidence="8">Leaves</tissue>
    </source>
</reference>
<sequence>MRGGGTIISDFIPPSQYRRLTDRSPCNQGSEIVDFNDDEFEADFQDFKDYYYDSEEDDDDDYYFKPFAFSASESGLPHGKLNNSSDLISYSFFRTSSIKMVLKLPFHYAIIVLFSKEKGWRLHAPWNQMGKPKNLQREKRKNQYRGIRQRPWGKWAAEIRDPRKGFRVWLGTFNTAEEAARAYDAEARRIRGKKAKLREAQLIEDANPAKKLKFDPEDVGAVPENAVEKLSEELSAFCCNDLQESGCWAAMASSHVGLVMKPSYRLFTEV</sequence>
<keyword evidence="5" id="KW-0804">Transcription</keyword>
<gene>
    <name evidence="8" type="ORF">RHSIM_Rhsim12G0213000</name>
</gene>
<keyword evidence="4" id="KW-0238">DNA-binding</keyword>
<feature type="domain" description="AP2/ERF" evidence="7">
    <location>
        <begin position="143"/>
        <end position="200"/>
    </location>
</feature>
<dbReference type="PANTHER" id="PTHR31190">
    <property type="entry name" value="DNA-BINDING DOMAIN"/>
    <property type="match status" value="1"/>
</dbReference>
<protein>
    <recommendedName>
        <fullName evidence="7">AP2/ERF domain-containing protein</fullName>
    </recommendedName>
</protein>